<reference evidence="9" key="1">
    <citation type="journal article" date="2017" name="Nat. Microbiol.">
        <title>Global analysis of biosynthetic gene clusters reveals vast potential of secondary metabolite production in Penicillium species.</title>
        <authorList>
            <person name="Nielsen J.C."/>
            <person name="Grijseels S."/>
            <person name="Prigent S."/>
            <person name="Ji B."/>
            <person name="Dainat J."/>
            <person name="Nielsen K.F."/>
            <person name="Frisvad J.C."/>
            <person name="Workman M."/>
            <person name="Nielsen J."/>
        </authorList>
    </citation>
    <scope>NUCLEOTIDE SEQUENCE [LARGE SCALE GENOMIC DNA]</scope>
    <source>
        <strain evidence="9">IBT 24891</strain>
    </source>
</reference>
<protein>
    <recommendedName>
        <fullName evidence="7">FAD dependent oxidoreductase domain-containing protein</fullName>
    </recommendedName>
</protein>
<dbReference type="Gene3D" id="3.30.9.10">
    <property type="entry name" value="D-Amino Acid Oxidase, subunit A, domain 2"/>
    <property type="match status" value="1"/>
</dbReference>
<evidence type="ECO:0000256" key="2">
    <source>
        <dbReference type="ARBA" id="ARBA00010989"/>
    </source>
</evidence>
<evidence type="ECO:0000256" key="3">
    <source>
        <dbReference type="ARBA" id="ARBA00022630"/>
    </source>
</evidence>
<dbReference type="InterPro" id="IPR045170">
    <property type="entry name" value="MTOX"/>
</dbReference>
<dbReference type="AlphaFoldDB" id="A0A1V6U0D8"/>
<comment type="similarity">
    <text evidence="2">Belongs to the MSOX/MTOX family.</text>
</comment>
<dbReference type="Gene3D" id="3.50.50.60">
    <property type="entry name" value="FAD/NAD(P)-binding domain"/>
    <property type="match status" value="1"/>
</dbReference>
<organism evidence="8 9">
    <name type="scientific">Penicillium steckii</name>
    <dbReference type="NCBI Taxonomy" id="303698"/>
    <lineage>
        <taxon>Eukaryota</taxon>
        <taxon>Fungi</taxon>
        <taxon>Dikarya</taxon>
        <taxon>Ascomycota</taxon>
        <taxon>Pezizomycotina</taxon>
        <taxon>Eurotiomycetes</taxon>
        <taxon>Eurotiomycetidae</taxon>
        <taxon>Eurotiales</taxon>
        <taxon>Aspergillaceae</taxon>
        <taxon>Penicillium</taxon>
    </lineage>
</organism>
<gene>
    <name evidence="8" type="ORF">PENSTE_c001G02593</name>
</gene>
<evidence type="ECO:0000313" key="8">
    <source>
        <dbReference type="EMBL" id="OQE31559.1"/>
    </source>
</evidence>
<dbReference type="OrthoDB" id="2219495at2759"/>
<proteinExistence type="inferred from homology"/>
<comment type="caution">
    <text evidence="8">The sequence shown here is derived from an EMBL/GenBank/DDBJ whole genome shotgun (WGS) entry which is preliminary data.</text>
</comment>
<keyword evidence="9" id="KW-1185">Reference proteome</keyword>
<dbReference type="GO" id="GO:0008115">
    <property type="term" value="F:sarcosine oxidase activity"/>
    <property type="evidence" value="ECO:0007669"/>
    <property type="project" value="TreeGrafter"/>
</dbReference>
<comment type="cofactor">
    <cofactor evidence="1">
        <name>FAD</name>
        <dbReference type="ChEBI" id="CHEBI:57692"/>
    </cofactor>
</comment>
<evidence type="ECO:0000256" key="5">
    <source>
        <dbReference type="ARBA" id="ARBA00023002"/>
    </source>
</evidence>
<evidence type="ECO:0000313" key="9">
    <source>
        <dbReference type="Proteomes" id="UP000191285"/>
    </source>
</evidence>
<sequence>MTESKSVAIIGAGIFGLSLAVALRDRNYEVTVFERYSYDQNSYDANDDEIQAASVDHNKIFRASYGKEHHYQRLAMEGRKYWIAEDEKRGVSEQSPDSQEMRLFVNSGMLRVQPSDHLEDLEKETLANMERDGFRDKQFVKSILEDQQRADRLGWKNKLLDFAIPDSSPPNFYEAVLDSTAGFLRCSNACAHYQQIAASKGVHFHFGSESGAVESLVKEPSITDPAKSKVIGLKTVNGVTHKADVVVVAAGSFSTQILPDLSYHLESSAGSLATFKIDPTNKGLWDKYSPEKFPVLSWKATPRDSKGKDTGSIYVLPRTPEGLVKIGYRGLKFTNFKPAPDGTPFTQDGQWSVPLPAKDCHKLQERAIYAIRQFVDIFMPDFSAVPFYSTKLCWYTDSLDNSFVVDYVSDYAENSVFVCTGGSGHGAKFLPILGKHAAEILEKGDQSTSYMRPFWRWRPEAPRRNGLEEGPHGSRNISEPSA</sequence>
<dbReference type="InterPro" id="IPR006076">
    <property type="entry name" value="FAD-dep_OxRdtase"/>
</dbReference>
<dbReference type="GO" id="GO:0050660">
    <property type="term" value="F:flavin adenine dinucleotide binding"/>
    <property type="evidence" value="ECO:0007669"/>
    <property type="project" value="InterPro"/>
</dbReference>
<dbReference type="Proteomes" id="UP000191285">
    <property type="component" value="Unassembled WGS sequence"/>
</dbReference>
<dbReference type="SUPFAM" id="SSF51905">
    <property type="entry name" value="FAD/NAD(P)-binding domain"/>
    <property type="match status" value="1"/>
</dbReference>
<feature type="compositionally biased region" description="Basic and acidic residues" evidence="6">
    <location>
        <begin position="461"/>
        <end position="472"/>
    </location>
</feature>
<name>A0A1V6U0D8_9EURO</name>
<accession>A0A1V6U0D8</accession>
<dbReference type="PANTHER" id="PTHR10961:SF15">
    <property type="entry name" value="FAD DEPENDENT OXIDOREDUCTASE DOMAIN-CONTAINING PROTEIN"/>
    <property type="match status" value="1"/>
</dbReference>
<dbReference type="InterPro" id="IPR036188">
    <property type="entry name" value="FAD/NAD-bd_sf"/>
</dbReference>
<keyword evidence="5" id="KW-0560">Oxidoreductase</keyword>
<evidence type="ECO:0000256" key="6">
    <source>
        <dbReference type="SAM" id="MobiDB-lite"/>
    </source>
</evidence>
<keyword evidence="4" id="KW-0274">FAD</keyword>
<evidence type="ECO:0000259" key="7">
    <source>
        <dbReference type="Pfam" id="PF01266"/>
    </source>
</evidence>
<evidence type="ECO:0000256" key="4">
    <source>
        <dbReference type="ARBA" id="ARBA00022827"/>
    </source>
</evidence>
<dbReference type="PANTHER" id="PTHR10961">
    <property type="entry name" value="PEROXISOMAL SARCOSINE OXIDASE"/>
    <property type="match status" value="1"/>
</dbReference>
<keyword evidence="3" id="KW-0285">Flavoprotein</keyword>
<dbReference type="Pfam" id="PF01266">
    <property type="entry name" value="DAO"/>
    <property type="match status" value="1"/>
</dbReference>
<dbReference type="EMBL" id="MLKD01000001">
    <property type="protein sequence ID" value="OQE31559.1"/>
    <property type="molecule type" value="Genomic_DNA"/>
</dbReference>
<dbReference type="STRING" id="303698.A0A1V6U0D8"/>
<feature type="domain" description="FAD dependent oxidoreductase" evidence="7">
    <location>
        <begin position="7"/>
        <end position="439"/>
    </location>
</feature>
<evidence type="ECO:0000256" key="1">
    <source>
        <dbReference type="ARBA" id="ARBA00001974"/>
    </source>
</evidence>
<feature type="region of interest" description="Disordered" evidence="6">
    <location>
        <begin position="461"/>
        <end position="482"/>
    </location>
</feature>